<protein>
    <submittedName>
        <fullName evidence="2">Uncharacterized protein</fullName>
    </submittedName>
</protein>
<dbReference type="AlphaFoldDB" id="A0A0J1I6H9"/>
<evidence type="ECO:0000313" key="4">
    <source>
        <dbReference type="Proteomes" id="UP000036045"/>
    </source>
</evidence>
<reference evidence="2 4" key="1">
    <citation type="submission" date="2015-05" db="EMBL/GenBank/DDBJ databases">
        <title>Whole genome sequence and identification of bacterial endophytes from Costus igneus.</title>
        <authorList>
            <person name="Lee Y.P."/>
            <person name="Gan H.M."/>
            <person name="Eng W."/>
            <person name="Wheatley M.S."/>
            <person name="Caraballo A."/>
            <person name="Polter S."/>
            <person name="Savka M.A."/>
            <person name="Hudson A.O."/>
        </authorList>
    </citation>
    <scope>NUCLEOTIDE SEQUENCE [LARGE SCALE GENOMIC DNA]</scope>
    <source>
        <strain evidence="2 4">RIT379</strain>
    </source>
</reference>
<dbReference type="EMBL" id="LDPH01000037">
    <property type="protein sequence ID" value="KLV21568.1"/>
    <property type="molecule type" value="Genomic_DNA"/>
</dbReference>
<reference evidence="3" key="2">
    <citation type="submission" date="2021-04" db="EMBL/GenBank/DDBJ databases">
        <title>Genomic analysis of electroactive and textile dye degrading Bacillus circulans strain: DC10 isolated from constructed wetland-microbial fuel cells treating textile dye wastewaters.</title>
        <authorList>
            <person name="Patel D.U."/>
            <person name="Desai C.R."/>
        </authorList>
    </citation>
    <scope>NUCLEOTIDE SEQUENCE</scope>
    <source>
        <strain evidence="3">DC10</strain>
    </source>
</reference>
<keyword evidence="1" id="KW-0472">Membrane</keyword>
<keyword evidence="4" id="KW-1185">Reference proteome</keyword>
<keyword evidence="1" id="KW-1133">Transmembrane helix</keyword>
<name>A0A0J1I6H9_NIACI</name>
<organism evidence="2 4">
    <name type="scientific">Niallia circulans</name>
    <name type="common">Bacillus circulans</name>
    <dbReference type="NCBI Taxonomy" id="1397"/>
    <lineage>
        <taxon>Bacteria</taxon>
        <taxon>Bacillati</taxon>
        <taxon>Bacillota</taxon>
        <taxon>Bacilli</taxon>
        <taxon>Bacillales</taxon>
        <taxon>Bacillaceae</taxon>
        <taxon>Niallia</taxon>
    </lineage>
</organism>
<evidence type="ECO:0000256" key="1">
    <source>
        <dbReference type="SAM" id="Phobius"/>
    </source>
</evidence>
<dbReference type="PATRIC" id="fig|1397.4.peg.3746"/>
<keyword evidence="1" id="KW-0812">Transmembrane</keyword>
<dbReference type="Proteomes" id="UP000036045">
    <property type="component" value="Unassembled WGS sequence"/>
</dbReference>
<evidence type="ECO:0000313" key="3">
    <source>
        <dbReference type="EMBL" id="MBR8672437.1"/>
    </source>
</evidence>
<sequence>MCLTNNFVEEQAYKVSKTIKESSIYKFDRVIYSNNNIDVFLDSNWDEKSLITNVVLKDNYDQEYVIKPNQNGMKFAKGEISFKKYTKLQRKEDTQGIWAFIFSVVPLLLLFSIIRMFLI</sequence>
<accession>A0A0J1I6H9</accession>
<dbReference type="EMBL" id="JAGTPX010000041">
    <property type="protein sequence ID" value="MBR8672437.1"/>
    <property type="molecule type" value="Genomic_DNA"/>
</dbReference>
<evidence type="ECO:0000313" key="2">
    <source>
        <dbReference type="EMBL" id="KLV21568.1"/>
    </source>
</evidence>
<dbReference type="OrthoDB" id="2427947at2"/>
<comment type="caution">
    <text evidence="2">The sequence shown here is derived from an EMBL/GenBank/DDBJ whole genome shotgun (WGS) entry which is preliminary data.</text>
</comment>
<gene>
    <name evidence="2" type="ORF">ABW02_23110</name>
    <name evidence="3" type="ORF">KD144_23160</name>
</gene>
<feature type="transmembrane region" description="Helical" evidence="1">
    <location>
        <begin position="97"/>
        <end position="118"/>
    </location>
</feature>
<proteinExistence type="predicted"/>
<dbReference type="RefSeq" id="WP_016204447.1">
    <property type="nucleotide sequence ID" value="NZ_JADYUA010000076.1"/>
</dbReference>